<reference evidence="1 2" key="1">
    <citation type="submission" date="2023-07" db="EMBL/GenBank/DDBJ databases">
        <title>Genomic Encyclopedia of Type Strains, Phase IV (KMG-IV): sequencing the most valuable type-strain genomes for metagenomic binning, comparative biology and taxonomic classification.</title>
        <authorList>
            <person name="Goeker M."/>
        </authorList>
    </citation>
    <scope>NUCLEOTIDE SEQUENCE [LARGE SCALE GENOMIC DNA]</scope>
    <source>
        <strain evidence="1 2">DSM 16784</strain>
    </source>
</reference>
<sequence length="87" mass="10262">MKTFIVSIQDVHLRYRVKNVIAFESWAFSSNKVAPHVFYTLVLEVCFYTVDKCFLFIWSLIMHHNKHMGGKENEKIVMFGVKFSLCI</sequence>
<dbReference type="Proteomes" id="UP001230220">
    <property type="component" value="Unassembled WGS sequence"/>
</dbReference>
<organism evidence="1 2">
    <name type="scientific">Breznakia pachnodae</name>
    <dbReference type="NCBI Taxonomy" id="265178"/>
    <lineage>
        <taxon>Bacteria</taxon>
        <taxon>Bacillati</taxon>
        <taxon>Bacillota</taxon>
        <taxon>Erysipelotrichia</taxon>
        <taxon>Erysipelotrichales</taxon>
        <taxon>Erysipelotrichaceae</taxon>
        <taxon>Breznakia</taxon>
    </lineage>
</organism>
<evidence type="ECO:0000313" key="2">
    <source>
        <dbReference type="Proteomes" id="UP001230220"/>
    </source>
</evidence>
<proteinExistence type="predicted"/>
<gene>
    <name evidence="1" type="ORF">J2S15_000661</name>
</gene>
<protein>
    <submittedName>
        <fullName evidence="1">Uncharacterized protein</fullName>
    </submittedName>
</protein>
<dbReference type="EMBL" id="JAUSUR010000001">
    <property type="protein sequence ID" value="MDQ0359930.1"/>
    <property type="molecule type" value="Genomic_DNA"/>
</dbReference>
<accession>A0ABU0E056</accession>
<evidence type="ECO:0000313" key="1">
    <source>
        <dbReference type="EMBL" id="MDQ0359930.1"/>
    </source>
</evidence>
<name>A0ABU0E056_9FIRM</name>
<keyword evidence="2" id="KW-1185">Reference proteome</keyword>
<comment type="caution">
    <text evidence="1">The sequence shown here is derived from an EMBL/GenBank/DDBJ whole genome shotgun (WGS) entry which is preliminary data.</text>
</comment>